<evidence type="ECO:0008006" key="4">
    <source>
        <dbReference type="Google" id="ProtNLM"/>
    </source>
</evidence>
<protein>
    <recommendedName>
        <fullName evidence="4">Cell pole-organizing protein PopZ</fullName>
    </recommendedName>
</protein>
<accession>A0A1I5IAY3</accession>
<reference evidence="2 3" key="1">
    <citation type="submission" date="2016-10" db="EMBL/GenBank/DDBJ databases">
        <authorList>
            <person name="de Groot N.N."/>
        </authorList>
    </citation>
    <scope>NUCLEOTIDE SEQUENCE [LARGE SCALE GENOMIC DNA]</scope>
    <source>
        <strain evidence="2 3">CGMCC 1.9157</strain>
    </source>
</reference>
<evidence type="ECO:0000313" key="3">
    <source>
        <dbReference type="Proteomes" id="UP000199236"/>
    </source>
</evidence>
<dbReference type="Proteomes" id="UP000199236">
    <property type="component" value="Unassembled WGS sequence"/>
</dbReference>
<evidence type="ECO:0000313" key="2">
    <source>
        <dbReference type="EMBL" id="SFO57370.1"/>
    </source>
</evidence>
<feature type="region of interest" description="Disordered" evidence="1">
    <location>
        <begin position="46"/>
        <end position="89"/>
    </location>
</feature>
<dbReference type="EMBL" id="FOVR01000008">
    <property type="protein sequence ID" value="SFO57370.1"/>
    <property type="molecule type" value="Genomic_DNA"/>
</dbReference>
<dbReference type="InterPro" id="IPR019632">
    <property type="entry name" value="DUF2497"/>
</dbReference>
<dbReference type="Pfam" id="PF10691">
    <property type="entry name" value="DUF2497"/>
    <property type="match status" value="1"/>
</dbReference>
<proteinExistence type="predicted"/>
<organism evidence="2 3">
    <name type="scientific">Cohaesibacter marisflavi</name>
    <dbReference type="NCBI Taxonomy" id="655353"/>
    <lineage>
        <taxon>Bacteria</taxon>
        <taxon>Pseudomonadati</taxon>
        <taxon>Pseudomonadota</taxon>
        <taxon>Alphaproteobacteria</taxon>
        <taxon>Hyphomicrobiales</taxon>
        <taxon>Cohaesibacteraceae</taxon>
    </lineage>
</organism>
<name>A0A1I5IAY3_9HYPH</name>
<gene>
    <name evidence="2" type="ORF">SAMN04488056_108141</name>
</gene>
<dbReference type="STRING" id="655353.SAMN04488056_108141"/>
<keyword evidence="3" id="KW-1185">Reference proteome</keyword>
<evidence type="ECO:0000256" key="1">
    <source>
        <dbReference type="SAM" id="MobiDB-lite"/>
    </source>
</evidence>
<dbReference type="AlphaFoldDB" id="A0A1I5IAY3"/>
<sequence length="259" mass="28594">MFTAEHARSMTCLSLVSGEAMSNSSAAQEPSMEEILASIRRIISDEEAAIGDEATPAKEPEADPDEAMSQEALDALFDEPSPQPEPEEEEIDMAAAMAAMEEEEAPKEEDVLELSSEWQESDFVEPQDDDVMFANAEQATKEQEETAPIEDIVNQKLEEAVPEALQSAFSSASMPDGPLPNVERGAPLVSDDTSQKVTSAFGDLTHTILNNNSRTIENVVEDMLRPMLKAWLDQNLPVMVERLVRAEIERVSRGEQHYR</sequence>